<proteinExistence type="predicted"/>
<comment type="caution">
    <text evidence="1">The sequence shown here is derived from an EMBL/GenBank/DDBJ whole genome shotgun (WGS) entry which is preliminary data.</text>
</comment>
<dbReference type="InterPro" id="IPR012349">
    <property type="entry name" value="Split_barrel_FMN-bd"/>
</dbReference>
<dbReference type="Gene3D" id="2.30.110.10">
    <property type="entry name" value="Electron Transport, Fmn-binding Protein, Chain A"/>
    <property type="match status" value="1"/>
</dbReference>
<evidence type="ECO:0000313" key="1">
    <source>
        <dbReference type="EMBL" id="EHR36756.1"/>
    </source>
</evidence>
<sequence>MSFRPFAIECDFLEDLSDFENIEVIGKVFRTPVKEACMKDGKVDVDALEAIAFDPYTSGYYKVGGRVGTAFKDSLKLKYILFKKKKSS</sequence>
<gene>
    <name evidence="1" type="ORF">HMPREF9708_00982</name>
</gene>
<dbReference type="EMBL" id="AGEG01000013">
    <property type="protein sequence ID" value="EHR36756.1"/>
    <property type="molecule type" value="Genomic_DNA"/>
</dbReference>
<evidence type="ECO:0000313" key="2">
    <source>
        <dbReference type="Proteomes" id="UP000006190"/>
    </source>
</evidence>
<dbReference type="HOGENOM" id="CLU_2464482_0_0_9"/>
<dbReference type="eggNOG" id="COG1853">
    <property type="taxonomic scope" value="Bacteria"/>
</dbReference>
<dbReference type="PATRIC" id="fig|883113.3.peg.976"/>
<dbReference type="RefSeq" id="WP_006309117.1">
    <property type="nucleotide sequence ID" value="NZ_JH601133.1"/>
</dbReference>
<dbReference type="Proteomes" id="UP000006190">
    <property type="component" value="Unassembled WGS sequence"/>
</dbReference>
<accession>H3NJE3</accession>
<dbReference type="AlphaFoldDB" id="H3NJE3"/>
<protein>
    <submittedName>
        <fullName evidence="1">Uncharacterized protein</fullName>
    </submittedName>
</protein>
<reference evidence="1 2" key="1">
    <citation type="submission" date="2012-01" db="EMBL/GenBank/DDBJ databases">
        <title>The Genome Sequence of Facklamia languida CCUG 37842.</title>
        <authorList>
            <consortium name="The Broad Institute Genome Sequencing Platform"/>
            <person name="Earl A."/>
            <person name="Ward D."/>
            <person name="Feldgarden M."/>
            <person name="Gevers D."/>
            <person name="Huys G."/>
            <person name="Young S.K."/>
            <person name="Zeng Q."/>
            <person name="Gargeya S."/>
            <person name="Fitzgerald M."/>
            <person name="Haas B."/>
            <person name="Abouelleil A."/>
            <person name="Alvarado L."/>
            <person name="Arachchi H.M."/>
            <person name="Berlin A."/>
            <person name="Chapman S.B."/>
            <person name="Gearin G."/>
            <person name="Goldberg J."/>
            <person name="Griggs A."/>
            <person name="Gujja S."/>
            <person name="Hansen M."/>
            <person name="Heiman D."/>
            <person name="Howarth C."/>
            <person name="Larimer J."/>
            <person name="Lui A."/>
            <person name="MacDonald P.J.P."/>
            <person name="McCowen C."/>
            <person name="Montmayeur A."/>
            <person name="Murphy C."/>
            <person name="Neiman D."/>
            <person name="Pearson M."/>
            <person name="Priest M."/>
            <person name="Roberts A."/>
            <person name="Saif S."/>
            <person name="Shea T."/>
            <person name="Sisk P."/>
            <person name="Stolte C."/>
            <person name="Sykes S."/>
            <person name="Wortman J."/>
            <person name="Nusbaum C."/>
            <person name="Birren B."/>
        </authorList>
    </citation>
    <scope>NUCLEOTIDE SEQUENCE [LARGE SCALE GENOMIC DNA]</scope>
    <source>
        <strain evidence="1 2">CCUG 37842</strain>
    </source>
</reference>
<dbReference type="STRING" id="883113.HMPREF9708_00982"/>
<keyword evidence="2" id="KW-1185">Reference proteome</keyword>
<organism evidence="1 2">
    <name type="scientific">Facklamia languida CCUG 37842</name>
    <dbReference type="NCBI Taxonomy" id="883113"/>
    <lineage>
        <taxon>Bacteria</taxon>
        <taxon>Bacillati</taxon>
        <taxon>Bacillota</taxon>
        <taxon>Bacilli</taxon>
        <taxon>Lactobacillales</taxon>
        <taxon>Aerococcaceae</taxon>
        <taxon>Facklamia</taxon>
    </lineage>
</organism>
<name>H3NJE3_9LACT</name>